<keyword evidence="2 4" id="KW-0238">DNA-binding</keyword>
<dbReference type="InterPro" id="IPR009057">
    <property type="entry name" value="Homeodomain-like_sf"/>
</dbReference>
<name>A0A1H0FWI7_9ACTN</name>
<dbReference type="STRING" id="1052260.SAMN05660199_01053"/>
<evidence type="ECO:0000256" key="2">
    <source>
        <dbReference type="ARBA" id="ARBA00023125"/>
    </source>
</evidence>
<dbReference type="Gene3D" id="1.10.10.60">
    <property type="entry name" value="Homeodomain-like"/>
    <property type="match status" value="1"/>
</dbReference>
<dbReference type="PANTHER" id="PTHR30055">
    <property type="entry name" value="HTH-TYPE TRANSCRIPTIONAL REGULATOR RUTR"/>
    <property type="match status" value="1"/>
</dbReference>
<dbReference type="PANTHER" id="PTHR30055:SF151">
    <property type="entry name" value="TRANSCRIPTIONAL REGULATORY PROTEIN"/>
    <property type="match status" value="1"/>
</dbReference>
<feature type="domain" description="HTH tetR-type" evidence="5">
    <location>
        <begin position="5"/>
        <end position="65"/>
    </location>
</feature>
<sequence length="221" mass="23657">MGERTLSPEAIVGQALQIIERDGAPALTLRKLGAELGVDATAFYRHFRDKDDLLLACMDRAEMLAWEAVREVPPGATWQQTLLAVADVTWTMATTYPAVYAATFARTTGGPGERRMVEFLLRTLSSAGLDRASTVLSYRAFVEVLLSLSGANATIARLGPEVATKDAEAWARIHATAPSEELPVARAHAVELAGVTSREVFDFAVGAVIDRIAASTGARAD</sequence>
<evidence type="ECO:0000256" key="1">
    <source>
        <dbReference type="ARBA" id="ARBA00023015"/>
    </source>
</evidence>
<dbReference type="EMBL" id="FNIR01000003">
    <property type="protein sequence ID" value="SDN98993.1"/>
    <property type="molecule type" value="Genomic_DNA"/>
</dbReference>
<dbReference type="Pfam" id="PF00440">
    <property type="entry name" value="TetR_N"/>
    <property type="match status" value="1"/>
</dbReference>
<gene>
    <name evidence="6" type="ORF">SAMN05660199_01053</name>
</gene>
<protein>
    <submittedName>
        <fullName evidence="6">Transcriptional regulator, TetR family</fullName>
    </submittedName>
</protein>
<evidence type="ECO:0000259" key="5">
    <source>
        <dbReference type="PROSITE" id="PS50977"/>
    </source>
</evidence>
<dbReference type="InterPro" id="IPR001647">
    <property type="entry name" value="HTH_TetR"/>
</dbReference>
<dbReference type="GO" id="GO:0000976">
    <property type="term" value="F:transcription cis-regulatory region binding"/>
    <property type="evidence" value="ECO:0007669"/>
    <property type="project" value="TreeGrafter"/>
</dbReference>
<keyword evidence="7" id="KW-1185">Reference proteome</keyword>
<evidence type="ECO:0000313" key="6">
    <source>
        <dbReference type="EMBL" id="SDN98993.1"/>
    </source>
</evidence>
<reference evidence="7" key="1">
    <citation type="submission" date="2016-10" db="EMBL/GenBank/DDBJ databases">
        <authorList>
            <person name="Varghese N."/>
            <person name="Submissions S."/>
        </authorList>
    </citation>
    <scope>NUCLEOTIDE SEQUENCE [LARGE SCALE GENOMIC DNA]</scope>
    <source>
        <strain evidence="7">DSM 45843</strain>
    </source>
</reference>
<organism evidence="6 7">
    <name type="scientific">Klenkia soli</name>
    <dbReference type="NCBI Taxonomy" id="1052260"/>
    <lineage>
        <taxon>Bacteria</taxon>
        <taxon>Bacillati</taxon>
        <taxon>Actinomycetota</taxon>
        <taxon>Actinomycetes</taxon>
        <taxon>Geodermatophilales</taxon>
        <taxon>Geodermatophilaceae</taxon>
        <taxon>Klenkia</taxon>
    </lineage>
</organism>
<dbReference type="PRINTS" id="PR00455">
    <property type="entry name" value="HTHTETR"/>
</dbReference>
<evidence type="ECO:0000313" key="7">
    <source>
        <dbReference type="Proteomes" id="UP000199088"/>
    </source>
</evidence>
<dbReference type="Gene3D" id="1.10.357.10">
    <property type="entry name" value="Tetracycline Repressor, domain 2"/>
    <property type="match status" value="1"/>
</dbReference>
<keyword evidence="1" id="KW-0805">Transcription regulation</keyword>
<feature type="DNA-binding region" description="H-T-H motif" evidence="4">
    <location>
        <begin position="28"/>
        <end position="47"/>
    </location>
</feature>
<dbReference type="SUPFAM" id="SSF46689">
    <property type="entry name" value="Homeodomain-like"/>
    <property type="match status" value="1"/>
</dbReference>
<dbReference type="InterPro" id="IPR050109">
    <property type="entry name" value="HTH-type_TetR-like_transc_reg"/>
</dbReference>
<dbReference type="SUPFAM" id="SSF48498">
    <property type="entry name" value="Tetracyclin repressor-like, C-terminal domain"/>
    <property type="match status" value="1"/>
</dbReference>
<evidence type="ECO:0000256" key="3">
    <source>
        <dbReference type="ARBA" id="ARBA00023163"/>
    </source>
</evidence>
<dbReference type="InterPro" id="IPR036271">
    <property type="entry name" value="Tet_transcr_reg_TetR-rel_C_sf"/>
</dbReference>
<proteinExistence type="predicted"/>
<accession>A0A1H0FWI7</accession>
<dbReference type="GO" id="GO:0003700">
    <property type="term" value="F:DNA-binding transcription factor activity"/>
    <property type="evidence" value="ECO:0007669"/>
    <property type="project" value="TreeGrafter"/>
</dbReference>
<dbReference type="AlphaFoldDB" id="A0A1H0FWI7"/>
<dbReference type="Proteomes" id="UP000199088">
    <property type="component" value="Unassembled WGS sequence"/>
</dbReference>
<keyword evidence="3" id="KW-0804">Transcription</keyword>
<dbReference type="PROSITE" id="PS50977">
    <property type="entry name" value="HTH_TETR_2"/>
    <property type="match status" value="1"/>
</dbReference>
<evidence type="ECO:0000256" key="4">
    <source>
        <dbReference type="PROSITE-ProRule" id="PRU00335"/>
    </source>
</evidence>
<dbReference type="RefSeq" id="WP_207500315.1">
    <property type="nucleotide sequence ID" value="NZ_FNIR01000003.1"/>
</dbReference>